<organism evidence="3 4">
    <name type="scientific">Histidinibacterium lentulum</name>
    <dbReference type="NCBI Taxonomy" id="2480588"/>
    <lineage>
        <taxon>Bacteria</taxon>
        <taxon>Pseudomonadati</taxon>
        <taxon>Pseudomonadota</taxon>
        <taxon>Alphaproteobacteria</taxon>
        <taxon>Rhodobacterales</taxon>
        <taxon>Paracoccaceae</taxon>
        <taxon>Histidinibacterium</taxon>
    </lineage>
</organism>
<evidence type="ECO:0000313" key="3">
    <source>
        <dbReference type="EMBL" id="ROU00261.1"/>
    </source>
</evidence>
<comment type="caution">
    <text evidence="3">The sequence shown here is derived from an EMBL/GenBank/DDBJ whole genome shotgun (WGS) entry which is preliminary data.</text>
</comment>
<dbReference type="EMBL" id="RDRB01000006">
    <property type="protein sequence ID" value="ROU00261.1"/>
    <property type="molecule type" value="Genomic_DNA"/>
</dbReference>
<keyword evidence="2" id="KW-0812">Transmembrane</keyword>
<dbReference type="RefSeq" id="WP_123642809.1">
    <property type="nucleotide sequence ID" value="NZ_ML119086.1"/>
</dbReference>
<dbReference type="Proteomes" id="UP000268016">
    <property type="component" value="Unassembled WGS sequence"/>
</dbReference>
<name>A0A3N2QYH7_9RHOB</name>
<keyword evidence="4" id="KW-1185">Reference proteome</keyword>
<evidence type="ECO:0000256" key="1">
    <source>
        <dbReference type="SAM" id="MobiDB-lite"/>
    </source>
</evidence>
<evidence type="ECO:0000313" key="4">
    <source>
        <dbReference type="Proteomes" id="UP000268016"/>
    </source>
</evidence>
<reference evidence="3 4" key="1">
    <citation type="submission" date="2018-10" db="EMBL/GenBank/DDBJ databases">
        <title>Histidinibacterium lentulum gen. nov., sp. nov., a marine bacterium from the culture broth of Picochlorum sp. 122.</title>
        <authorList>
            <person name="Wang G."/>
        </authorList>
    </citation>
    <scope>NUCLEOTIDE SEQUENCE [LARGE SCALE GENOMIC DNA]</scope>
    <source>
        <strain evidence="3 4">B17</strain>
    </source>
</reference>
<evidence type="ECO:0000256" key="2">
    <source>
        <dbReference type="SAM" id="Phobius"/>
    </source>
</evidence>
<gene>
    <name evidence="3" type="ORF">EAT49_13485</name>
</gene>
<accession>A0A3N2QYH7</accession>
<sequence length="67" mass="7333">MSAPETDLKKQERRHWPPLVGMAIGVIFALGLLTLLIIWMAAQGNEPGEDERTPIDLPPGATIQQAQ</sequence>
<dbReference type="AlphaFoldDB" id="A0A3N2QYH7"/>
<dbReference type="OrthoDB" id="7779177at2"/>
<keyword evidence="2" id="KW-1133">Transmembrane helix</keyword>
<protein>
    <submittedName>
        <fullName evidence="3">Uncharacterized protein</fullName>
    </submittedName>
</protein>
<proteinExistence type="predicted"/>
<feature type="region of interest" description="Disordered" evidence="1">
    <location>
        <begin position="46"/>
        <end position="67"/>
    </location>
</feature>
<keyword evidence="2" id="KW-0472">Membrane</keyword>
<feature type="transmembrane region" description="Helical" evidence="2">
    <location>
        <begin position="19"/>
        <end position="42"/>
    </location>
</feature>